<dbReference type="FunFam" id="2.60.40.10:FF:000244">
    <property type="entry name" value="carcinoembryonic antigen-related cell adhesion molecule 16"/>
    <property type="match status" value="2"/>
</dbReference>
<dbReference type="InterPro" id="IPR036179">
    <property type="entry name" value="Ig-like_dom_sf"/>
</dbReference>
<dbReference type="GO" id="GO:0007157">
    <property type="term" value="P:heterophilic cell-cell adhesion via plasma membrane cell adhesion molecules"/>
    <property type="evidence" value="ECO:0007669"/>
    <property type="project" value="TreeGrafter"/>
</dbReference>
<dbReference type="InParanoid" id="L9LBG8"/>
<evidence type="ECO:0000256" key="6">
    <source>
        <dbReference type="SAM" id="Phobius"/>
    </source>
</evidence>
<dbReference type="STRING" id="246437.L9LBG8"/>
<evidence type="ECO:0000313" key="9">
    <source>
        <dbReference type="Proteomes" id="UP000011518"/>
    </source>
</evidence>
<reference evidence="9" key="1">
    <citation type="submission" date="2012-07" db="EMBL/GenBank/DDBJ databases">
        <title>Genome of the Chinese tree shrew, a rising model animal genetically related to primates.</title>
        <authorList>
            <person name="Zhang G."/>
            <person name="Fan Y."/>
            <person name="Yao Y."/>
            <person name="Huang Z."/>
        </authorList>
    </citation>
    <scope>NUCLEOTIDE SEQUENCE [LARGE SCALE GENOMIC DNA]</scope>
</reference>
<dbReference type="AlphaFoldDB" id="L9LBG8"/>
<evidence type="ECO:0000313" key="8">
    <source>
        <dbReference type="EMBL" id="ELW71082.1"/>
    </source>
</evidence>
<dbReference type="InterPro" id="IPR013783">
    <property type="entry name" value="Ig-like_fold"/>
</dbReference>
<evidence type="ECO:0000256" key="4">
    <source>
        <dbReference type="ARBA" id="ARBA00023319"/>
    </source>
</evidence>
<dbReference type="CDD" id="cd12087">
    <property type="entry name" value="TM_EGFR-like"/>
    <property type="match status" value="1"/>
</dbReference>
<comment type="similarity">
    <text evidence="5">Belongs to the immunoglobulin superfamily. CEA family.</text>
</comment>
<evidence type="ECO:0000256" key="3">
    <source>
        <dbReference type="ARBA" id="ARBA00023180"/>
    </source>
</evidence>
<dbReference type="Gene3D" id="2.60.40.10">
    <property type="entry name" value="Immunoglobulins"/>
    <property type="match status" value="4"/>
</dbReference>
<feature type="domain" description="Ig-like" evidence="7">
    <location>
        <begin position="363"/>
        <end position="449"/>
    </location>
</feature>
<keyword evidence="6" id="KW-1133">Transmembrane helix</keyword>
<name>L9LBG8_TUPCH</name>
<dbReference type="InterPro" id="IPR003598">
    <property type="entry name" value="Ig_sub2"/>
</dbReference>
<dbReference type="SUPFAM" id="SSF48726">
    <property type="entry name" value="Immunoglobulin"/>
    <property type="match status" value="4"/>
</dbReference>
<dbReference type="InterPro" id="IPR007110">
    <property type="entry name" value="Ig-like_dom"/>
</dbReference>
<dbReference type="PANTHER" id="PTHR44337:SF20">
    <property type="entry name" value="CARCINOEMBRYONIC ANTIGEN-RELATED CELL ADHESION MOLECULE 5-RELATED"/>
    <property type="match status" value="1"/>
</dbReference>
<evidence type="ECO:0000256" key="1">
    <source>
        <dbReference type="ARBA" id="ARBA00022729"/>
    </source>
</evidence>
<reference evidence="9" key="2">
    <citation type="journal article" date="2013" name="Nat. Commun.">
        <title>Genome of the Chinese tree shrew.</title>
        <authorList>
            <person name="Fan Y."/>
            <person name="Huang Z.Y."/>
            <person name="Cao C.C."/>
            <person name="Chen C.S."/>
            <person name="Chen Y.X."/>
            <person name="Fan D.D."/>
            <person name="He J."/>
            <person name="Hou H.L."/>
            <person name="Hu L."/>
            <person name="Hu X.T."/>
            <person name="Jiang X.T."/>
            <person name="Lai R."/>
            <person name="Lang Y.S."/>
            <person name="Liang B."/>
            <person name="Liao S.G."/>
            <person name="Mu D."/>
            <person name="Ma Y.Y."/>
            <person name="Niu Y.Y."/>
            <person name="Sun X.Q."/>
            <person name="Xia J.Q."/>
            <person name="Xiao J."/>
            <person name="Xiong Z.Q."/>
            <person name="Xu L."/>
            <person name="Yang L."/>
            <person name="Zhang Y."/>
            <person name="Zhao W."/>
            <person name="Zhao X.D."/>
            <person name="Zheng Y.T."/>
            <person name="Zhou J.M."/>
            <person name="Zhu Y.B."/>
            <person name="Zhang G.J."/>
            <person name="Wang J."/>
            <person name="Yao Y.G."/>
        </authorList>
    </citation>
    <scope>NUCLEOTIDE SEQUENCE [LARGE SCALE GENOMIC DNA]</scope>
</reference>
<dbReference type="PANTHER" id="PTHR44337">
    <property type="entry name" value="CARCINOEMBRYONIC ANTIGEN-RELATED CELL ADHESION MOLECULE 8"/>
    <property type="match status" value="1"/>
</dbReference>
<proteinExistence type="inferred from homology"/>
<evidence type="ECO:0000259" key="7">
    <source>
        <dbReference type="PROSITE" id="PS50835"/>
    </source>
</evidence>
<dbReference type="SMART" id="SM00408">
    <property type="entry name" value="IGc2"/>
    <property type="match status" value="4"/>
</dbReference>
<keyword evidence="3" id="KW-0325">Glycoprotein</keyword>
<organism evidence="8 9">
    <name type="scientific">Tupaia chinensis</name>
    <name type="common">Chinese tree shrew</name>
    <name type="synonym">Tupaia belangeri chinensis</name>
    <dbReference type="NCBI Taxonomy" id="246437"/>
    <lineage>
        <taxon>Eukaryota</taxon>
        <taxon>Metazoa</taxon>
        <taxon>Chordata</taxon>
        <taxon>Craniata</taxon>
        <taxon>Vertebrata</taxon>
        <taxon>Euteleostomi</taxon>
        <taxon>Mammalia</taxon>
        <taxon>Eutheria</taxon>
        <taxon>Euarchontoglires</taxon>
        <taxon>Scandentia</taxon>
        <taxon>Tupaiidae</taxon>
        <taxon>Tupaia</taxon>
    </lineage>
</organism>
<dbReference type="SMART" id="SM00409">
    <property type="entry name" value="IG"/>
    <property type="match status" value="4"/>
</dbReference>
<keyword evidence="1" id="KW-0732">Signal</keyword>
<accession>L9LBG8</accession>
<feature type="domain" description="Ig-like" evidence="7">
    <location>
        <begin position="86"/>
        <end position="169"/>
    </location>
</feature>
<dbReference type="InterPro" id="IPR003599">
    <property type="entry name" value="Ig_sub"/>
</dbReference>
<dbReference type="GO" id="GO:0009986">
    <property type="term" value="C:cell surface"/>
    <property type="evidence" value="ECO:0007669"/>
    <property type="project" value="TreeGrafter"/>
</dbReference>
<dbReference type="InterPro" id="IPR052598">
    <property type="entry name" value="IgSF_CEA-related"/>
</dbReference>
<sequence>MVTSCWESGEAIKGTYIAAGIRSCPPMPTDACSLQNRVQSDQWKTGNACRSAPLSSSVQGTWSPPTAAQLTLYTTPLATQKPPSKPTITVSSTTAVEQRDRITFYCGTNDVDITIHWVFQNQDLVFQERMQLSVDGKTLTILTVQREDSGDYQCEVWNAHGIQSSDPTSLIVWYGPDPVEITSDPVVPNGKVVEVTEGSTVNLMAKTLSHPTPSYAWLLPDDSIPSYTGRTLTIHDISKQHEGVYRCLVSNSDTHLSRVGVLEVQVLETLTKPQVVPSSMDLVENVSSVNLTCNTTHERVSVQWFQSGQFIMPSGHLELLANNKTLGIHGLQRNDTGPYECQIWNRDSQARSDPLWLTINYGPDRVDITREPASGVVSTVEAELNSTLTLRCRAESQPGPNYRWDFGHLTEVYVGEQLIIQALTWELQGTYHCTASNPLTGQVRSASVLVKVVGAIAGIVIGILAVIALVSGLGYFLYVRSARG</sequence>
<dbReference type="EMBL" id="KB320473">
    <property type="protein sequence ID" value="ELW71082.1"/>
    <property type="molecule type" value="Genomic_DNA"/>
</dbReference>
<feature type="transmembrane region" description="Helical" evidence="6">
    <location>
        <begin position="452"/>
        <end position="478"/>
    </location>
</feature>
<keyword evidence="9" id="KW-1185">Reference proteome</keyword>
<keyword evidence="2" id="KW-1015">Disulfide bond</keyword>
<keyword evidence="4" id="KW-0393">Immunoglobulin domain</keyword>
<gene>
    <name evidence="8" type="ORF">TREES_T100011451</name>
</gene>
<evidence type="ECO:0000256" key="2">
    <source>
        <dbReference type="ARBA" id="ARBA00023157"/>
    </source>
</evidence>
<evidence type="ECO:0000256" key="5">
    <source>
        <dbReference type="ARBA" id="ARBA00038222"/>
    </source>
</evidence>
<keyword evidence="6" id="KW-0812">Transmembrane</keyword>
<dbReference type="FunCoup" id="L9LBG8">
    <property type="interactions" value="2"/>
</dbReference>
<feature type="domain" description="Ig-like" evidence="7">
    <location>
        <begin position="273"/>
        <end position="358"/>
    </location>
</feature>
<dbReference type="PROSITE" id="PS50835">
    <property type="entry name" value="IG_LIKE"/>
    <property type="match status" value="4"/>
</dbReference>
<dbReference type="eggNOG" id="ENOG502RXPD">
    <property type="taxonomic scope" value="Eukaryota"/>
</dbReference>
<keyword evidence="6" id="KW-0472">Membrane</keyword>
<dbReference type="Proteomes" id="UP000011518">
    <property type="component" value="Unassembled WGS sequence"/>
</dbReference>
<feature type="domain" description="Ig-like" evidence="7">
    <location>
        <begin position="176"/>
        <end position="257"/>
    </location>
</feature>
<dbReference type="Pfam" id="PF13927">
    <property type="entry name" value="Ig_3"/>
    <property type="match status" value="4"/>
</dbReference>
<protein>
    <submittedName>
        <fullName evidence="8">Carcinoembryonic antigen-related cell adhesion molecule 20</fullName>
    </submittedName>
</protein>